<keyword evidence="3 6" id="KW-0238">DNA-binding</keyword>
<dbReference type="InterPro" id="IPR036390">
    <property type="entry name" value="WH_DNA-bd_sf"/>
</dbReference>
<dbReference type="Gene3D" id="3.40.190.290">
    <property type="match status" value="1"/>
</dbReference>
<feature type="domain" description="HTH lysR-type" evidence="5">
    <location>
        <begin position="7"/>
        <end position="64"/>
    </location>
</feature>
<dbReference type="AlphaFoldDB" id="A0A1W1UQ96"/>
<comment type="similarity">
    <text evidence="1">Belongs to the LysR transcriptional regulatory family.</text>
</comment>
<protein>
    <submittedName>
        <fullName evidence="6">DNA-binding transcriptional regulator, LysR family</fullName>
    </submittedName>
</protein>
<dbReference type="Pfam" id="PF03466">
    <property type="entry name" value="LysR_substrate"/>
    <property type="match status" value="1"/>
</dbReference>
<sequence>MQNRHNLELAWLKDCIALADKLNFSQAAALRYITQSAFSRRIQSLEEWVGTPLFIRNRRNVALTRAGEMFCKKAPDLIRAIEELRSEALDIAGAGQPDVVIAATHSLSFSFFPELLRRHDKLARFGSFRLLSDTFQAGESILQQGKAQFLLCHYHPAMQTSLDNARFSFICLGGERLIPYSKTADGSAEPVWKIASGAKIPYLSFSNESGMGRIVANAAALKRIKNTMTVIFTADLAATLLAMVKSGEGVAWLPESLVRQDIKDGNIVPAAEDSALWLPMQIRLYRANSHMPQAVETLWEIFMENQSAECCFQ</sequence>
<evidence type="ECO:0000256" key="2">
    <source>
        <dbReference type="ARBA" id="ARBA00023015"/>
    </source>
</evidence>
<dbReference type="Pfam" id="PF00126">
    <property type="entry name" value="HTH_1"/>
    <property type="match status" value="1"/>
</dbReference>
<keyword evidence="4" id="KW-0804">Transcription</keyword>
<proteinExistence type="inferred from homology"/>
<dbReference type="EMBL" id="FWWV01000012">
    <property type="protein sequence ID" value="SMB83236.1"/>
    <property type="molecule type" value="Genomic_DNA"/>
</dbReference>
<dbReference type="PANTHER" id="PTHR30126:SF2">
    <property type="entry name" value="HTH-TYPE TRANSCRIPTIONAL REGULATOR YJIE"/>
    <property type="match status" value="1"/>
</dbReference>
<evidence type="ECO:0000256" key="1">
    <source>
        <dbReference type="ARBA" id="ARBA00009437"/>
    </source>
</evidence>
<evidence type="ECO:0000256" key="3">
    <source>
        <dbReference type="ARBA" id="ARBA00023125"/>
    </source>
</evidence>
<reference evidence="7" key="1">
    <citation type="submission" date="2017-04" db="EMBL/GenBank/DDBJ databases">
        <authorList>
            <person name="Varghese N."/>
            <person name="Submissions S."/>
        </authorList>
    </citation>
    <scope>NUCLEOTIDE SEQUENCE [LARGE SCALE GENOMIC DNA]</scope>
    <source>
        <strain evidence="7">DSM 23072</strain>
    </source>
</reference>
<accession>A0A1W1UQ96</accession>
<evidence type="ECO:0000259" key="5">
    <source>
        <dbReference type="PROSITE" id="PS50931"/>
    </source>
</evidence>
<dbReference type="PANTHER" id="PTHR30126">
    <property type="entry name" value="HTH-TYPE TRANSCRIPTIONAL REGULATOR"/>
    <property type="match status" value="1"/>
</dbReference>
<dbReference type="InterPro" id="IPR000847">
    <property type="entry name" value="LysR_HTH_N"/>
</dbReference>
<dbReference type="Proteomes" id="UP000192408">
    <property type="component" value="Unassembled WGS sequence"/>
</dbReference>
<dbReference type="GO" id="GO:0000976">
    <property type="term" value="F:transcription cis-regulatory region binding"/>
    <property type="evidence" value="ECO:0007669"/>
    <property type="project" value="TreeGrafter"/>
</dbReference>
<dbReference type="Gene3D" id="1.10.10.10">
    <property type="entry name" value="Winged helix-like DNA-binding domain superfamily/Winged helix DNA-binding domain"/>
    <property type="match status" value="1"/>
</dbReference>
<evidence type="ECO:0000256" key="4">
    <source>
        <dbReference type="ARBA" id="ARBA00023163"/>
    </source>
</evidence>
<dbReference type="SUPFAM" id="SSF46785">
    <property type="entry name" value="Winged helix' DNA-binding domain"/>
    <property type="match status" value="1"/>
</dbReference>
<keyword evidence="2" id="KW-0805">Transcription regulation</keyword>
<dbReference type="PROSITE" id="PS50931">
    <property type="entry name" value="HTH_LYSR"/>
    <property type="match status" value="1"/>
</dbReference>
<evidence type="ECO:0000313" key="7">
    <source>
        <dbReference type="Proteomes" id="UP000192408"/>
    </source>
</evidence>
<dbReference type="InterPro" id="IPR036388">
    <property type="entry name" value="WH-like_DNA-bd_sf"/>
</dbReference>
<keyword evidence="7" id="KW-1185">Reference proteome</keyword>
<dbReference type="CDD" id="cd05466">
    <property type="entry name" value="PBP2_LTTR_substrate"/>
    <property type="match status" value="1"/>
</dbReference>
<dbReference type="InterPro" id="IPR005119">
    <property type="entry name" value="LysR_subst-bd"/>
</dbReference>
<dbReference type="RefSeq" id="WP_084256715.1">
    <property type="nucleotide sequence ID" value="NZ_FWWV01000012.1"/>
</dbReference>
<dbReference type="SUPFAM" id="SSF53850">
    <property type="entry name" value="Periplasmic binding protein-like II"/>
    <property type="match status" value="1"/>
</dbReference>
<dbReference type="GO" id="GO:0003700">
    <property type="term" value="F:DNA-binding transcription factor activity"/>
    <property type="evidence" value="ECO:0007669"/>
    <property type="project" value="InterPro"/>
</dbReference>
<evidence type="ECO:0000313" key="6">
    <source>
        <dbReference type="EMBL" id="SMB83236.1"/>
    </source>
</evidence>
<organism evidence="6 7">
    <name type="scientific">Pasteurella testudinis DSM 23072</name>
    <dbReference type="NCBI Taxonomy" id="1122938"/>
    <lineage>
        <taxon>Bacteria</taxon>
        <taxon>Pseudomonadati</taxon>
        <taxon>Pseudomonadota</taxon>
        <taxon>Gammaproteobacteria</taxon>
        <taxon>Pasteurellales</taxon>
        <taxon>Pasteurellaceae</taxon>
        <taxon>Pasteurella</taxon>
    </lineage>
</organism>
<gene>
    <name evidence="6" type="ORF">SAMN05660772_02245</name>
</gene>
<dbReference type="PRINTS" id="PR00039">
    <property type="entry name" value="HTHLYSR"/>
</dbReference>
<dbReference type="STRING" id="1122938.SAMN05660772_02245"/>
<name>A0A1W1UQ96_9PAST</name>